<protein>
    <recommendedName>
        <fullName evidence="3">DUF2213 domain-containing protein</fullName>
    </recommendedName>
</protein>
<dbReference type="Proteomes" id="UP000195072">
    <property type="component" value="Unassembled WGS sequence"/>
</dbReference>
<gene>
    <name evidence="1" type="ORF">HK16_06495</name>
</gene>
<accession>A0A252EL06</accession>
<dbReference type="AlphaFoldDB" id="A0A252EL06"/>
<name>A0A252EL06_9PROT</name>
<dbReference type="Pfam" id="PF09979">
    <property type="entry name" value="DUF2213"/>
    <property type="match status" value="1"/>
</dbReference>
<dbReference type="InterPro" id="IPR016913">
    <property type="entry name" value="UCP029215"/>
</dbReference>
<dbReference type="EMBL" id="JOOZ01000023">
    <property type="protein sequence ID" value="OUL66982.1"/>
    <property type="molecule type" value="Genomic_DNA"/>
</dbReference>
<evidence type="ECO:0008006" key="3">
    <source>
        <dbReference type="Google" id="ProtNLM"/>
    </source>
</evidence>
<evidence type="ECO:0000313" key="2">
    <source>
        <dbReference type="Proteomes" id="UP000195072"/>
    </source>
</evidence>
<reference evidence="1 2" key="1">
    <citation type="submission" date="2014-06" db="EMBL/GenBank/DDBJ databases">
        <authorList>
            <person name="Ju J."/>
            <person name="Zhang J."/>
        </authorList>
    </citation>
    <scope>NUCLEOTIDE SEQUENCE [LARGE SCALE GENOMIC DNA]</scope>
    <source>
        <strain evidence="1">DmL_050</strain>
    </source>
</reference>
<dbReference type="RefSeq" id="WP_244183863.1">
    <property type="nucleotide sequence ID" value="NZ_JOOZ01000023.1"/>
</dbReference>
<evidence type="ECO:0000313" key="1">
    <source>
        <dbReference type="EMBL" id="OUL66982.1"/>
    </source>
</evidence>
<proteinExistence type="predicted"/>
<comment type="caution">
    <text evidence="1">The sequence shown here is derived from an EMBL/GenBank/DDBJ whole genome shotgun (WGS) entry which is preliminary data.</text>
</comment>
<organism evidence="1 2">
    <name type="scientific">Acetobacter senegalensis</name>
    <dbReference type="NCBI Taxonomy" id="446692"/>
    <lineage>
        <taxon>Bacteria</taxon>
        <taxon>Pseudomonadati</taxon>
        <taxon>Pseudomonadota</taxon>
        <taxon>Alphaproteobacteria</taxon>
        <taxon>Acetobacterales</taxon>
        <taxon>Acetobacteraceae</taxon>
        <taxon>Acetobacter</taxon>
    </lineage>
</organism>
<sequence length="273" mass="30434">MTYSFFMAFDQSVREKSPEGHLRINRCILSAATVSPYLGREIINGTRLGFLPDTIYYLYRDSQALADAADTMNGKPILMQHRAVSSADHPSDITVGAVSGVRFENPNLVGTLTIWDRPAISAIENGSQRGVSAGYRYHVQPGSGLINGQRYDGRMVDISFNHLALVAEPRVATAIIGDSLSEIKKMADKNYLQDNRVQSMLDERVSQLQNGLDDSAHDANWLMRLDAILRENIPSGNTAMDSLVRQRFAERQARERKAFAEQYPEVSRIQVKG</sequence>